<accession>A0A5E4GIT1</accession>
<dbReference type="Proteomes" id="UP000327085">
    <property type="component" value="Unassembled WGS sequence"/>
</dbReference>
<evidence type="ECO:0000313" key="1">
    <source>
        <dbReference type="EMBL" id="VVA39777.1"/>
    </source>
</evidence>
<sequence length="59" mass="6578">MVTHMGRSFHNQASPWIGGIQVARSRSRHPCCTNQRQMVEEVLSNYVGFTSSTNSPGIE</sequence>
<feature type="non-terminal residue" evidence="1">
    <location>
        <position position="59"/>
    </location>
</feature>
<gene>
    <name evidence="1" type="ORF">ALMOND_2B002533</name>
</gene>
<reference evidence="2" key="1">
    <citation type="journal article" date="2020" name="Plant J.">
        <title>Transposons played a major role in the diversification between the closely related almond and peach genomes: results from the almond genome sequence.</title>
        <authorList>
            <person name="Alioto T."/>
            <person name="Alexiou K.G."/>
            <person name="Bardil A."/>
            <person name="Barteri F."/>
            <person name="Castanera R."/>
            <person name="Cruz F."/>
            <person name="Dhingra A."/>
            <person name="Duval H."/>
            <person name="Fernandez I Marti A."/>
            <person name="Frias L."/>
            <person name="Galan B."/>
            <person name="Garcia J.L."/>
            <person name="Howad W."/>
            <person name="Gomez-Garrido J."/>
            <person name="Gut M."/>
            <person name="Julca I."/>
            <person name="Morata J."/>
            <person name="Puigdomenech P."/>
            <person name="Ribeca P."/>
            <person name="Rubio Cabetas M.J."/>
            <person name="Vlasova A."/>
            <person name="Wirthensohn M."/>
            <person name="Garcia-Mas J."/>
            <person name="Gabaldon T."/>
            <person name="Casacuberta J.M."/>
            <person name="Arus P."/>
        </authorList>
    </citation>
    <scope>NUCLEOTIDE SEQUENCE [LARGE SCALE GENOMIC DNA]</scope>
    <source>
        <strain evidence="2">cv. Texas</strain>
    </source>
</reference>
<dbReference type="AlphaFoldDB" id="A0A5E4GIT1"/>
<dbReference type="EMBL" id="CABIKO010000845">
    <property type="protein sequence ID" value="VVA39777.1"/>
    <property type="molecule type" value="Genomic_DNA"/>
</dbReference>
<protein>
    <submittedName>
        <fullName evidence="1">Uncharacterized protein</fullName>
    </submittedName>
</protein>
<dbReference type="Gramene" id="VVA39777">
    <property type="protein sequence ID" value="VVA39777"/>
    <property type="gene ID" value="Prudul26B002533"/>
</dbReference>
<proteinExistence type="predicted"/>
<name>A0A5E4GIT1_PRUDU</name>
<evidence type="ECO:0000313" key="2">
    <source>
        <dbReference type="Proteomes" id="UP000327085"/>
    </source>
</evidence>
<dbReference type="InParanoid" id="A0A5E4GIT1"/>
<organism evidence="1 2">
    <name type="scientific">Prunus dulcis</name>
    <name type="common">Almond</name>
    <name type="synonym">Amygdalus dulcis</name>
    <dbReference type="NCBI Taxonomy" id="3755"/>
    <lineage>
        <taxon>Eukaryota</taxon>
        <taxon>Viridiplantae</taxon>
        <taxon>Streptophyta</taxon>
        <taxon>Embryophyta</taxon>
        <taxon>Tracheophyta</taxon>
        <taxon>Spermatophyta</taxon>
        <taxon>Magnoliopsida</taxon>
        <taxon>eudicotyledons</taxon>
        <taxon>Gunneridae</taxon>
        <taxon>Pentapetalae</taxon>
        <taxon>rosids</taxon>
        <taxon>fabids</taxon>
        <taxon>Rosales</taxon>
        <taxon>Rosaceae</taxon>
        <taxon>Amygdaloideae</taxon>
        <taxon>Amygdaleae</taxon>
        <taxon>Prunus</taxon>
    </lineage>
</organism>